<name>A0ABS7AXR2_9ACTN</name>
<dbReference type="EMBL" id="JAHXZI010000003">
    <property type="protein sequence ID" value="MBW6433559.1"/>
    <property type="molecule type" value="Genomic_DNA"/>
</dbReference>
<dbReference type="RefSeq" id="WP_220143081.1">
    <property type="nucleotide sequence ID" value="NZ_JAHXZI010000003.1"/>
</dbReference>
<evidence type="ECO:0000313" key="2">
    <source>
        <dbReference type="EMBL" id="MBW6433559.1"/>
    </source>
</evidence>
<reference evidence="2 3" key="1">
    <citation type="journal article" date="2013" name="Antonie Van Leeuwenhoek">
        <title>Actinoplanes hulinensis sp. nov., a novel actinomycete isolated from soybean root (Glycine max (L.) Merr).</title>
        <authorList>
            <person name="Shen Y."/>
            <person name="Liu C."/>
            <person name="Wang X."/>
            <person name="Zhao J."/>
            <person name="Jia F."/>
            <person name="Zhang Y."/>
            <person name="Wang L."/>
            <person name="Yang D."/>
            <person name="Xiang W."/>
        </authorList>
    </citation>
    <scope>NUCLEOTIDE SEQUENCE [LARGE SCALE GENOMIC DNA]</scope>
    <source>
        <strain evidence="2 3">NEAU-M9</strain>
    </source>
</reference>
<organism evidence="2 3">
    <name type="scientific">Actinoplanes hulinensis</name>
    <dbReference type="NCBI Taxonomy" id="1144547"/>
    <lineage>
        <taxon>Bacteria</taxon>
        <taxon>Bacillati</taxon>
        <taxon>Actinomycetota</taxon>
        <taxon>Actinomycetes</taxon>
        <taxon>Micromonosporales</taxon>
        <taxon>Micromonosporaceae</taxon>
        <taxon>Actinoplanes</taxon>
    </lineage>
</organism>
<accession>A0ABS7AXR2</accession>
<keyword evidence="3" id="KW-1185">Reference proteome</keyword>
<dbReference type="Proteomes" id="UP001519863">
    <property type="component" value="Unassembled WGS sequence"/>
</dbReference>
<evidence type="ECO:0000313" key="3">
    <source>
        <dbReference type="Proteomes" id="UP001519863"/>
    </source>
</evidence>
<feature type="region of interest" description="Disordered" evidence="1">
    <location>
        <begin position="48"/>
        <end position="69"/>
    </location>
</feature>
<feature type="compositionally biased region" description="Basic and acidic residues" evidence="1">
    <location>
        <begin position="8"/>
        <end position="22"/>
    </location>
</feature>
<comment type="caution">
    <text evidence="2">The sequence shown here is derived from an EMBL/GenBank/DDBJ whole genome shotgun (WGS) entry which is preliminary data.</text>
</comment>
<sequence>MPAGRSIPEVRRDLRKRYDEHPGSTHIELRVGGVRVGVTSRARVFKDLGKAGGEPGAGDGDRATQPGESNQYRVLTLTCGSCGNSAHTMYYDERTAPTCCTGARMRVLR</sequence>
<proteinExistence type="predicted"/>
<evidence type="ECO:0000256" key="1">
    <source>
        <dbReference type="SAM" id="MobiDB-lite"/>
    </source>
</evidence>
<protein>
    <submittedName>
        <fullName evidence="2">Uncharacterized protein</fullName>
    </submittedName>
</protein>
<gene>
    <name evidence="2" type="ORF">KZ829_07350</name>
</gene>
<feature type="region of interest" description="Disordered" evidence="1">
    <location>
        <begin position="1"/>
        <end position="22"/>
    </location>
</feature>